<dbReference type="SUPFAM" id="SSF47592">
    <property type="entry name" value="SWIB/MDM2 domain"/>
    <property type="match status" value="2"/>
</dbReference>
<gene>
    <name evidence="3" type="ORF">Cgig2_009982</name>
    <name evidence="4" type="ORF">Cgig2_025239</name>
</gene>
<evidence type="ECO:0000259" key="2">
    <source>
        <dbReference type="PROSITE" id="PS51925"/>
    </source>
</evidence>
<dbReference type="EMBL" id="JAKOGI010001232">
    <property type="protein sequence ID" value="KAJ8426834.1"/>
    <property type="molecule type" value="Genomic_DNA"/>
</dbReference>
<dbReference type="InterPro" id="IPR003121">
    <property type="entry name" value="SWIB_MDM2_domain"/>
</dbReference>
<feature type="domain" description="DM2" evidence="2">
    <location>
        <begin position="257"/>
        <end position="338"/>
    </location>
</feature>
<dbReference type="Proteomes" id="UP001153076">
    <property type="component" value="Unassembled WGS sequence"/>
</dbReference>
<evidence type="ECO:0000256" key="1">
    <source>
        <dbReference type="SAM" id="MobiDB-lite"/>
    </source>
</evidence>
<dbReference type="PANTHER" id="PTHR13844">
    <property type="entry name" value="SWI/SNF-RELATED MATRIX-ASSOCIATED ACTIN-DEPENDENT REGULATOR OF CHROMATIN SUBFAMILY D"/>
    <property type="match status" value="1"/>
</dbReference>
<feature type="domain" description="DM2" evidence="2">
    <location>
        <begin position="152"/>
        <end position="229"/>
    </location>
</feature>
<dbReference type="EMBL" id="JAKOGI010004107">
    <property type="protein sequence ID" value="KAJ8419945.1"/>
    <property type="molecule type" value="Genomic_DNA"/>
</dbReference>
<sequence length="338" mass="37298">MASDQEIAEGLNALFRETNPNSFTSLNDVILRLQSKLGVDLSQKIDFIRAQITLLFNSAPPPPPPSSAPLLRPPPINPSQNPNPNPPSYHAFHHPHPSAHSHFPGSFVSGPRGPTEISFAQPGGVVAAEPHSSVPVKESTQSRPKRRGGPGGLNKLCGVSPQLQKIVGQPAMPRTEIVKQLWAYIRKNNLQDPSNKRKIICNDELRLVFETDCTDMFQMNKLLAKHITRLDPTKDLGQQSKKPKVEESQAPAAEPSSEPAPIVISEALAKFFGTSQKEMFQSEVYKRVEEYIEAEGLEDPLNSMVICDTKLQELFGCESIPTPGIREELARSHLFQRA</sequence>
<dbReference type="Pfam" id="PF08766">
    <property type="entry name" value="DEK_C"/>
    <property type="match status" value="1"/>
</dbReference>
<feature type="compositionally biased region" description="Pro residues" evidence="1">
    <location>
        <begin position="59"/>
        <end position="87"/>
    </location>
</feature>
<dbReference type="CDD" id="cd10567">
    <property type="entry name" value="SWIB-MDM2_like"/>
    <property type="match status" value="1"/>
</dbReference>
<comment type="caution">
    <text evidence="4">The sequence shown here is derived from an EMBL/GenBank/DDBJ whole genome shotgun (WGS) entry which is preliminary data.</text>
</comment>
<organism evidence="4 5">
    <name type="scientific">Carnegiea gigantea</name>
    <dbReference type="NCBI Taxonomy" id="171969"/>
    <lineage>
        <taxon>Eukaryota</taxon>
        <taxon>Viridiplantae</taxon>
        <taxon>Streptophyta</taxon>
        <taxon>Embryophyta</taxon>
        <taxon>Tracheophyta</taxon>
        <taxon>Spermatophyta</taxon>
        <taxon>Magnoliopsida</taxon>
        <taxon>eudicotyledons</taxon>
        <taxon>Gunneridae</taxon>
        <taxon>Pentapetalae</taxon>
        <taxon>Caryophyllales</taxon>
        <taxon>Cactineae</taxon>
        <taxon>Cactaceae</taxon>
        <taxon>Cactoideae</taxon>
        <taxon>Echinocereeae</taxon>
        <taxon>Carnegiea</taxon>
    </lineage>
</organism>
<proteinExistence type="predicted"/>
<name>A0A9Q1GX73_9CARY</name>
<feature type="compositionally biased region" description="Low complexity" evidence="1">
    <location>
        <begin position="248"/>
        <end position="259"/>
    </location>
</feature>
<dbReference type="InterPro" id="IPR019835">
    <property type="entry name" value="SWIB_domain"/>
</dbReference>
<keyword evidence="5" id="KW-1185">Reference proteome</keyword>
<evidence type="ECO:0000313" key="5">
    <source>
        <dbReference type="Proteomes" id="UP001153076"/>
    </source>
</evidence>
<feature type="region of interest" description="Disordered" evidence="1">
    <location>
        <begin position="233"/>
        <end position="259"/>
    </location>
</feature>
<dbReference type="Pfam" id="PF02201">
    <property type="entry name" value="SWIB"/>
    <property type="match status" value="2"/>
</dbReference>
<dbReference type="Gene3D" id="1.10.245.10">
    <property type="entry name" value="SWIB/MDM2 domain"/>
    <property type="match status" value="2"/>
</dbReference>
<evidence type="ECO:0000313" key="4">
    <source>
        <dbReference type="EMBL" id="KAJ8426834.1"/>
    </source>
</evidence>
<dbReference type="InterPro" id="IPR014876">
    <property type="entry name" value="DEK_C"/>
</dbReference>
<dbReference type="SMART" id="SM00151">
    <property type="entry name" value="SWIB"/>
    <property type="match status" value="2"/>
</dbReference>
<evidence type="ECO:0000313" key="3">
    <source>
        <dbReference type="EMBL" id="KAJ8419945.1"/>
    </source>
</evidence>
<dbReference type="InterPro" id="IPR036885">
    <property type="entry name" value="SWIB_MDM2_dom_sf"/>
</dbReference>
<dbReference type="OrthoDB" id="10251073at2759"/>
<feature type="region of interest" description="Disordered" evidence="1">
    <location>
        <begin position="59"/>
        <end position="157"/>
    </location>
</feature>
<dbReference type="AlphaFoldDB" id="A0A9Q1GX73"/>
<reference evidence="4" key="1">
    <citation type="submission" date="2022-04" db="EMBL/GenBank/DDBJ databases">
        <title>Carnegiea gigantea Genome sequencing and assembly v2.</title>
        <authorList>
            <person name="Copetti D."/>
            <person name="Sanderson M.J."/>
            <person name="Burquez A."/>
            <person name="Wojciechowski M.F."/>
        </authorList>
    </citation>
    <scope>NUCLEOTIDE SEQUENCE</scope>
    <source>
        <strain evidence="4">SGP5-SGP5p</strain>
        <tissue evidence="4">Aerial part</tissue>
    </source>
</reference>
<accession>A0A9Q1GX73</accession>
<protein>
    <recommendedName>
        <fullName evidence="2">DM2 domain-containing protein</fullName>
    </recommendedName>
</protein>
<dbReference type="PROSITE" id="PS51925">
    <property type="entry name" value="SWIB_MDM2"/>
    <property type="match status" value="2"/>
</dbReference>